<feature type="coiled-coil region" evidence="1">
    <location>
        <begin position="404"/>
        <end position="438"/>
    </location>
</feature>
<dbReference type="SMART" id="SM00429">
    <property type="entry name" value="IPT"/>
    <property type="match status" value="1"/>
</dbReference>
<dbReference type="InterPro" id="IPR013783">
    <property type="entry name" value="Ig-like_fold"/>
</dbReference>
<evidence type="ECO:0000313" key="6">
    <source>
        <dbReference type="RefSeq" id="XP_013420158.1"/>
    </source>
</evidence>
<dbReference type="CDD" id="cd00030">
    <property type="entry name" value="C2"/>
    <property type="match status" value="1"/>
</dbReference>
<dbReference type="SUPFAM" id="SSF49562">
    <property type="entry name" value="C2 domain (Calcium/lipid-binding domain, CaLB)"/>
    <property type="match status" value="1"/>
</dbReference>
<accession>A0A1S3KBZ7</accession>
<dbReference type="PROSITE" id="PS51511">
    <property type="entry name" value="FIP_RBD"/>
    <property type="match status" value="1"/>
</dbReference>
<keyword evidence="5" id="KW-1185">Reference proteome</keyword>
<dbReference type="KEGG" id="lak:106180660"/>
<proteinExistence type="predicted"/>
<dbReference type="InterPro" id="IPR035892">
    <property type="entry name" value="C2_domain_sf"/>
</dbReference>
<keyword evidence="1" id="KW-0175">Coiled coil</keyword>
<dbReference type="PROSITE" id="PS50004">
    <property type="entry name" value="C2"/>
    <property type="match status" value="1"/>
</dbReference>
<gene>
    <name evidence="6" type="primary">LOC106180660</name>
</gene>
<dbReference type="Gene3D" id="1.20.5.2440">
    <property type="match status" value="1"/>
</dbReference>
<evidence type="ECO:0000259" key="3">
    <source>
        <dbReference type="PROSITE" id="PS50004"/>
    </source>
</evidence>
<dbReference type="SMART" id="SM00239">
    <property type="entry name" value="C2"/>
    <property type="match status" value="1"/>
</dbReference>
<evidence type="ECO:0000259" key="4">
    <source>
        <dbReference type="PROSITE" id="PS51511"/>
    </source>
</evidence>
<name>A0A1S3KBZ7_LINAN</name>
<dbReference type="Gene3D" id="2.60.40.10">
    <property type="entry name" value="Immunoglobulins"/>
    <property type="match status" value="1"/>
</dbReference>
<dbReference type="AlphaFoldDB" id="A0A1S3KBZ7"/>
<evidence type="ECO:0000256" key="1">
    <source>
        <dbReference type="SAM" id="Coils"/>
    </source>
</evidence>
<dbReference type="InterPro" id="IPR019018">
    <property type="entry name" value="Rab-bd_FIP-RBD"/>
</dbReference>
<dbReference type="InterPro" id="IPR014756">
    <property type="entry name" value="Ig_E-set"/>
</dbReference>
<evidence type="ECO:0000313" key="5">
    <source>
        <dbReference type="Proteomes" id="UP000085678"/>
    </source>
</evidence>
<dbReference type="CDD" id="cd00102">
    <property type="entry name" value="IPT"/>
    <property type="match status" value="1"/>
</dbReference>
<feature type="domain" description="C2" evidence="3">
    <location>
        <begin position="1"/>
        <end position="102"/>
    </location>
</feature>
<dbReference type="Proteomes" id="UP000085678">
    <property type="component" value="Unplaced"/>
</dbReference>
<dbReference type="OrthoDB" id="26242at2759"/>
<reference evidence="6" key="1">
    <citation type="submission" date="2025-08" db="UniProtKB">
        <authorList>
            <consortium name="RefSeq"/>
        </authorList>
    </citation>
    <scope>IDENTIFICATION</scope>
    <source>
        <tissue evidence="6">Gonads</tissue>
    </source>
</reference>
<dbReference type="Gene3D" id="2.60.40.150">
    <property type="entry name" value="C2 domain"/>
    <property type="match status" value="1"/>
</dbReference>
<dbReference type="Pfam" id="PF01833">
    <property type="entry name" value="TIG"/>
    <property type="match status" value="1"/>
</dbReference>
<dbReference type="GeneID" id="106180660"/>
<dbReference type="SUPFAM" id="SSF81296">
    <property type="entry name" value="E set domains"/>
    <property type="match status" value="1"/>
</dbReference>
<organism evidence="5 6">
    <name type="scientific">Lingula anatina</name>
    <name type="common">Brachiopod</name>
    <name type="synonym">Lingula unguis</name>
    <dbReference type="NCBI Taxonomy" id="7574"/>
    <lineage>
        <taxon>Eukaryota</taxon>
        <taxon>Metazoa</taxon>
        <taxon>Spiralia</taxon>
        <taxon>Lophotrochozoa</taxon>
        <taxon>Brachiopoda</taxon>
        <taxon>Linguliformea</taxon>
        <taxon>Lingulata</taxon>
        <taxon>Lingulida</taxon>
        <taxon>Linguloidea</taxon>
        <taxon>Lingulidae</taxon>
        <taxon>Lingula</taxon>
    </lineage>
</organism>
<feature type="compositionally biased region" description="Basic and acidic residues" evidence="2">
    <location>
        <begin position="339"/>
        <end position="368"/>
    </location>
</feature>
<sequence length="454" mass="50607">MEAEEVSILVLSGRGLQRRKKGRAKYSVIFGIGQSKFRTQVVSDPLGNPEWNEECIIPVQGKDKLTLLVTDKDEVLGQVTVLISSLPPESGKRPVAVRLQAHKKAQDPQGELLYQSCVVKYGSCNATVNKPDGQTTKGGGSFKKLKQTLKMSPHKRSKTEGNIVPPSLEEKSNLGRLKKLASKSMLDIASLFISNDEKQLEEENTGLHKTASIPDLSRRNSNPQLLSAVEMEDIDLDSQPHDEPQIISISPTEGSVKGGTKITLEGINLGKNLDDIAELRVCEADCLMNVEYESPSKIFCTTKPWYAREGKVYLVTSSGGYTEAPQSFKFCEVKEIPPKEEEKLNTTDQKQHLYEQRQQKKPRPEKPARKNIKRTSTASLNAMNENHRDPDSINSQTVLTEISKDDLVVKVLSLQQENQALKEENRNMKNYIDRLVARVIIECPQALQLAGSMQ</sequence>
<dbReference type="InParanoid" id="A0A1S3KBZ7"/>
<feature type="region of interest" description="Disordered" evidence="2">
    <location>
        <begin position="149"/>
        <end position="168"/>
    </location>
</feature>
<feature type="domain" description="FIP-RBD" evidence="4">
    <location>
        <begin position="388"/>
        <end position="450"/>
    </location>
</feature>
<dbReference type="Pfam" id="PF00168">
    <property type="entry name" value="C2"/>
    <property type="match status" value="1"/>
</dbReference>
<evidence type="ECO:0000256" key="2">
    <source>
        <dbReference type="SAM" id="MobiDB-lite"/>
    </source>
</evidence>
<protein>
    <submittedName>
        <fullName evidence="6">Uncharacterized protein LOC106180660</fullName>
    </submittedName>
</protein>
<dbReference type="InterPro" id="IPR000008">
    <property type="entry name" value="C2_dom"/>
</dbReference>
<feature type="region of interest" description="Disordered" evidence="2">
    <location>
        <begin position="339"/>
        <end position="374"/>
    </location>
</feature>
<dbReference type="InterPro" id="IPR002909">
    <property type="entry name" value="IPT_dom"/>
</dbReference>
<dbReference type="RefSeq" id="XP_013420158.1">
    <property type="nucleotide sequence ID" value="XM_013564704.2"/>
</dbReference>
<dbReference type="OMA" id="SIASREX"/>
<dbReference type="STRING" id="7574.A0A1S3KBZ7"/>